<gene>
    <name evidence="1" type="ORF">GYMLUDRAFT_253552</name>
</gene>
<accession>A0A0D0BJV3</accession>
<dbReference type="OrthoDB" id="2996139at2759"/>
<dbReference type="Proteomes" id="UP000053593">
    <property type="component" value="Unassembled WGS sequence"/>
</dbReference>
<dbReference type="HOGENOM" id="CLU_2236886_0_0_1"/>
<proteinExistence type="predicted"/>
<reference evidence="1 2" key="1">
    <citation type="submission" date="2014-04" db="EMBL/GenBank/DDBJ databases">
        <title>Evolutionary Origins and Diversification of the Mycorrhizal Mutualists.</title>
        <authorList>
            <consortium name="DOE Joint Genome Institute"/>
            <consortium name="Mycorrhizal Genomics Consortium"/>
            <person name="Kohler A."/>
            <person name="Kuo A."/>
            <person name="Nagy L.G."/>
            <person name="Floudas D."/>
            <person name="Copeland A."/>
            <person name="Barry K.W."/>
            <person name="Cichocki N."/>
            <person name="Veneault-Fourrey C."/>
            <person name="LaButti K."/>
            <person name="Lindquist E.A."/>
            <person name="Lipzen A."/>
            <person name="Lundell T."/>
            <person name="Morin E."/>
            <person name="Murat C."/>
            <person name="Riley R."/>
            <person name="Ohm R."/>
            <person name="Sun H."/>
            <person name="Tunlid A."/>
            <person name="Henrissat B."/>
            <person name="Grigoriev I.V."/>
            <person name="Hibbett D.S."/>
            <person name="Martin F."/>
        </authorList>
    </citation>
    <scope>NUCLEOTIDE SEQUENCE [LARGE SCALE GENOMIC DNA]</scope>
    <source>
        <strain evidence="1 2">FD-317 M1</strain>
    </source>
</reference>
<protein>
    <submittedName>
        <fullName evidence="1">Uncharacterized protein</fullName>
    </submittedName>
</protein>
<dbReference type="EMBL" id="KN834998">
    <property type="protein sequence ID" value="KIK49799.1"/>
    <property type="molecule type" value="Genomic_DNA"/>
</dbReference>
<keyword evidence="2" id="KW-1185">Reference proteome</keyword>
<evidence type="ECO:0000313" key="1">
    <source>
        <dbReference type="EMBL" id="KIK49799.1"/>
    </source>
</evidence>
<dbReference type="AlphaFoldDB" id="A0A0D0BJV3"/>
<organism evidence="1 2">
    <name type="scientific">Collybiopsis luxurians FD-317 M1</name>
    <dbReference type="NCBI Taxonomy" id="944289"/>
    <lineage>
        <taxon>Eukaryota</taxon>
        <taxon>Fungi</taxon>
        <taxon>Dikarya</taxon>
        <taxon>Basidiomycota</taxon>
        <taxon>Agaricomycotina</taxon>
        <taxon>Agaricomycetes</taxon>
        <taxon>Agaricomycetidae</taxon>
        <taxon>Agaricales</taxon>
        <taxon>Marasmiineae</taxon>
        <taxon>Omphalotaceae</taxon>
        <taxon>Collybiopsis</taxon>
        <taxon>Collybiopsis luxurians</taxon>
    </lineage>
</organism>
<sequence>MSNPAPITAVLMPMLVSSTKDALYFNGTCIKNFLKQLVLHGARAGITNKDQLVDYIVKYSSADMQHVIHFQTEFDPDVTGKTWKDAEDMLAELDSTGDQPLKLTK</sequence>
<evidence type="ECO:0000313" key="2">
    <source>
        <dbReference type="Proteomes" id="UP000053593"/>
    </source>
</evidence>
<name>A0A0D0BJV3_9AGAR</name>